<gene>
    <name evidence="1" type="ORF">LAESUDRAFT_730482</name>
</gene>
<evidence type="ECO:0000313" key="1">
    <source>
        <dbReference type="EMBL" id="KZT02290.1"/>
    </source>
</evidence>
<dbReference type="EMBL" id="KV427654">
    <property type="protein sequence ID" value="KZT02290.1"/>
    <property type="molecule type" value="Genomic_DNA"/>
</dbReference>
<dbReference type="GeneID" id="63826869"/>
<protein>
    <submittedName>
        <fullName evidence="1">Uncharacterized protein</fullName>
    </submittedName>
</protein>
<dbReference type="RefSeq" id="XP_040760030.1">
    <property type="nucleotide sequence ID" value="XM_040909840.1"/>
</dbReference>
<name>A0A165C6J7_9APHY</name>
<dbReference type="AlphaFoldDB" id="A0A165C6J7"/>
<keyword evidence="2" id="KW-1185">Reference proteome</keyword>
<dbReference type="Proteomes" id="UP000076871">
    <property type="component" value="Unassembled WGS sequence"/>
</dbReference>
<evidence type="ECO:0000313" key="2">
    <source>
        <dbReference type="Proteomes" id="UP000076871"/>
    </source>
</evidence>
<organism evidence="1 2">
    <name type="scientific">Laetiporus sulphureus 93-53</name>
    <dbReference type="NCBI Taxonomy" id="1314785"/>
    <lineage>
        <taxon>Eukaryota</taxon>
        <taxon>Fungi</taxon>
        <taxon>Dikarya</taxon>
        <taxon>Basidiomycota</taxon>
        <taxon>Agaricomycotina</taxon>
        <taxon>Agaricomycetes</taxon>
        <taxon>Polyporales</taxon>
        <taxon>Laetiporus</taxon>
    </lineage>
</organism>
<sequence length="393" mass="44162">MIYYLLVSFREGLHDLFAGVLRARNPRTVFDAYFVVIDSVVILGRWVLRLLTQCCLCIRILRSLPGAVTAAIDVVSARSHCSFPTLHAVGGSCRRSMFVMSEDLKTFPVLLGSSSLLGLQPAVVYRRQLLRNDVTSAWNECVSSVAVEVPFSFLVERLPFRALSELARSHNIVVDWRRRTLDGLCNLFSAHQCGLSCPLTMSVFDFRSDGLHVIGVDCRDSFVTAQLLLRFPILSRCRPEPTVRYRFSGMVDCLRGVPDETHPAIVVDIPIRYLVERLPFHALNDIARWHGLSPDGESWIVDELVMKLLTHHCFLCARRFPSFIPISVDCSSVNSRARAAYSLAPCIPMPSQSSVCFPPDPLSRIHKLEILHSWNDRLELPSVHEKPCAVCAT</sequence>
<reference evidence="1 2" key="1">
    <citation type="journal article" date="2016" name="Mol. Biol. Evol.">
        <title>Comparative Genomics of Early-Diverging Mushroom-Forming Fungi Provides Insights into the Origins of Lignocellulose Decay Capabilities.</title>
        <authorList>
            <person name="Nagy L.G."/>
            <person name="Riley R."/>
            <person name="Tritt A."/>
            <person name="Adam C."/>
            <person name="Daum C."/>
            <person name="Floudas D."/>
            <person name="Sun H."/>
            <person name="Yadav J.S."/>
            <person name="Pangilinan J."/>
            <person name="Larsson K.H."/>
            <person name="Matsuura K."/>
            <person name="Barry K."/>
            <person name="Labutti K."/>
            <person name="Kuo R."/>
            <person name="Ohm R.A."/>
            <person name="Bhattacharya S.S."/>
            <person name="Shirouzu T."/>
            <person name="Yoshinaga Y."/>
            <person name="Martin F.M."/>
            <person name="Grigoriev I.V."/>
            <person name="Hibbett D.S."/>
        </authorList>
    </citation>
    <scope>NUCLEOTIDE SEQUENCE [LARGE SCALE GENOMIC DNA]</scope>
    <source>
        <strain evidence="1 2">93-53</strain>
    </source>
</reference>
<accession>A0A165C6J7</accession>
<dbReference type="InParanoid" id="A0A165C6J7"/>
<proteinExistence type="predicted"/>